<feature type="domain" description="DUF4484" evidence="2">
    <location>
        <begin position="454"/>
        <end position="540"/>
    </location>
</feature>
<dbReference type="InterPro" id="IPR028115">
    <property type="entry name" value="DUF4484"/>
</dbReference>
<dbReference type="AlphaFoldDB" id="A0A6A6T167"/>
<feature type="compositionally biased region" description="Low complexity" evidence="1">
    <location>
        <begin position="421"/>
        <end position="438"/>
    </location>
</feature>
<dbReference type="GO" id="GO:0005811">
    <property type="term" value="C:lipid droplet"/>
    <property type="evidence" value="ECO:0007669"/>
    <property type="project" value="TreeGrafter"/>
</dbReference>
<dbReference type="PANTHER" id="PTHR28153">
    <property type="entry name" value="PROTEIN, PUTATIVE-RELATED"/>
    <property type="match status" value="1"/>
</dbReference>
<reference evidence="3" key="1">
    <citation type="journal article" date="2020" name="Stud. Mycol.">
        <title>101 Dothideomycetes genomes: a test case for predicting lifestyles and emergence of pathogens.</title>
        <authorList>
            <person name="Haridas S."/>
            <person name="Albert R."/>
            <person name="Binder M."/>
            <person name="Bloem J."/>
            <person name="Labutti K."/>
            <person name="Salamov A."/>
            <person name="Andreopoulos B."/>
            <person name="Baker S."/>
            <person name="Barry K."/>
            <person name="Bills G."/>
            <person name="Bluhm B."/>
            <person name="Cannon C."/>
            <person name="Castanera R."/>
            <person name="Culley D."/>
            <person name="Daum C."/>
            <person name="Ezra D."/>
            <person name="Gonzalez J."/>
            <person name="Henrissat B."/>
            <person name="Kuo A."/>
            <person name="Liang C."/>
            <person name="Lipzen A."/>
            <person name="Lutzoni F."/>
            <person name="Magnuson J."/>
            <person name="Mondo S."/>
            <person name="Nolan M."/>
            <person name="Ohm R."/>
            <person name="Pangilinan J."/>
            <person name="Park H.-J."/>
            <person name="Ramirez L."/>
            <person name="Alfaro M."/>
            <person name="Sun H."/>
            <person name="Tritt A."/>
            <person name="Yoshinaga Y."/>
            <person name="Zwiers L.-H."/>
            <person name="Turgeon B."/>
            <person name="Goodwin S."/>
            <person name="Spatafora J."/>
            <person name="Crous P."/>
            <person name="Grigoriev I."/>
        </authorList>
    </citation>
    <scope>NUCLEOTIDE SEQUENCE</scope>
    <source>
        <strain evidence="3">CBS 122681</strain>
    </source>
</reference>
<feature type="compositionally biased region" description="Acidic residues" evidence="1">
    <location>
        <begin position="405"/>
        <end position="416"/>
    </location>
</feature>
<dbReference type="PANTHER" id="PTHR28153:SF1">
    <property type="entry name" value="DUF4484 DOMAIN-CONTAINING PROTEIN"/>
    <property type="match status" value="1"/>
</dbReference>
<keyword evidence="4" id="KW-1185">Reference proteome</keyword>
<dbReference type="InterPro" id="IPR053056">
    <property type="entry name" value="Lipid_Metab_Assoc_Protein"/>
</dbReference>
<dbReference type="InterPro" id="IPR018626">
    <property type="entry name" value="LCHN/Anr2"/>
</dbReference>
<dbReference type="EMBL" id="MU004388">
    <property type="protein sequence ID" value="KAF2653077.1"/>
    <property type="molecule type" value="Genomic_DNA"/>
</dbReference>
<organism evidence="3 4">
    <name type="scientific">Lophiostoma macrostomum CBS 122681</name>
    <dbReference type="NCBI Taxonomy" id="1314788"/>
    <lineage>
        <taxon>Eukaryota</taxon>
        <taxon>Fungi</taxon>
        <taxon>Dikarya</taxon>
        <taxon>Ascomycota</taxon>
        <taxon>Pezizomycotina</taxon>
        <taxon>Dothideomycetes</taxon>
        <taxon>Pleosporomycetidae</taxon>
        <taxon>Pleosporales</taxon>
        <taxon>Lophiostomataceae</taxon>
        <taxon>Lophiostoma</taxon>
    </lineage>
</organism>
<name>A0A6A6T167_9PLEO</name>
<accession>A0A6A6T167</accession>
<evidence type="ECO:0000259" key="2">
    <source>
        <dbReference type="Pfam" id="PF14831"/>
    </source>
</evidence>
<feature type="compositionally biased region" description="Polar residues" evidence="1">
    <location>
        <begin position="380"/>
        <end position="389"/>
    </location>
</feature>
<protein>
    <recommendedName>
        <fullName evidence="2">DUF4484 domain-containing protein</fullName>
    </recommendedName>
</protein>
<gene>
    <name evidence="3" type="ORF">K491DRAFT_634523</name>
</gene>
<dbReference type="Pfam" id="PF09804">
    <property type="entry name" value="DENND11"/>
    <property type="match status" value="1"/>
</dbReference>
<evidence type="ECO:0000256" key="1">
    <source>
        <dbReference type="SAM" id="MobiDB-lite"/>
    </source>
</evidence>
<sequence>MSSSSTSASATDVEPASESASAGEVPRLSALFLIRFDKKVGYTLAWQKSSVDVPLDGAVEYKSLPSGLHAVKRDLVYFVHEEYAGVSAFVNGPADDAERGAQFVAVGGLVRLSYGRLGRGWLVAGGLEGIARTISENPDDTTPLEEFWEQQSKPQRSGSTPKAENNKGHSRARALSTVTAVTPSDQSLPPYHPARSIVQYIETFGPLVFRLQQAALLRKRILFVGPPPVRKTCEYVYNLSVLASIPTFARSLLPTQDTASFRLRSLFSLGVHDISYLESLQRQPKQYSSSPSSSTAETGTGWVACTTDEIIATKPHLYDIIVELPSSSDADTLGSKRRWPNIRTASGLTVKASQRDVLRWKLLHGEIWKWRHGQGYGQHAANSNSNSKPYTDAEPDASSNNVAENDIDNNDNDDDTTPILPRSSAPSPSPSLHSSPYSQAASDAFADSYTDTLVESTSWSRLAYNGFMWWASAGESDAYTAAERERDRELVGDLKEYTHAHGVEEALIAYFHRWTGSLLEGVAEVVDQGEGGSESESESEIDLGWMRGVRRIVGS</sequence>
<dbReference type="Proteomes" id="UP000799324">
    <property type="component" value="Unassembled WGS sequence"/>
</dbReference>
<feature type="compositionally biased region" description="Polar residues" evidence="1">
    <location>
        <begin position="149"/>
        <end position="163"/>
    </location>
</feature>
<proteinExistence type="predicted"/>
<feature type="region of interest" description="Disordered" evidence="1">
    <location>
        <begin position="378"/>
        <end position="438"/>
    </location>
</feature>
<dbReference type="OrthoDB" id="2152680at2759"/>
<evidence type="ECO:0000313" key="3">
    <source>
        <dbReference type="EMBL" id="KAF2653077.1"/>
    </source>
</evidence>
<evidence type="ECO:0000313" key="4">
    <source>
        <dbReference type="Proteomes" id="UP000799324"/>
    </source>
</evidence>
<dbReference type="Pfam" id="PF14831">
    <property type="entry name" value="DUF4484"/>
    <property type="match status" value="1"/>
</dbReference>
<feature type="region of interest" description="Disordered" evidence="1">
    <location>
        <begin position="147"/>
        <end position="173"/>
    </location>
</feature>